<dbReference type="GO" id="GO:0030476">
    <property type="term" value="P:ascospore wall assembly"/>
    <property type="evidence" value="ECO:0007669"/>
    <property type="project" value="EnsemblFungi"/>
</dbReference>
<dbReference type="PANTHER" id="PTHR10983">
    <property type="entry name" value="1-ACYLGLYCEROL-3-PHOSPHATE ACYLTRANSFERASE-RELATED"/>
    <property type="match status" value="1"/>
</dbReference>
<dbReference type="VEuPathDB" id="FungiDB:GWK60_A03685"/>
<dbReference type="GO" id="GO:0036149">
    <property type="term" value="P:phosphatidylinositol acyl-chain remodeling"/>
    <property type="evidence" value="ECO:0007669"/>
    <property type="project" value="TreeGrafter"/>
</dbReference>
<gene>
    <name evidence="2" type="ORF">AO440_000103</name>
</gene>
<dbReference type="VEuPathDB" id="FungiDB:B1J91_A03806g"/>
<dbReference type="AlphaFoldDB" id="A0A0W0CTP7"/>
<name>A0A0W0CTP7_CANGB</name>
<proteinExistence type="predicted"/>
<dbReference type="EMBL" id="LLZZ01000157">
    <property type="protein sequence ID" value="KTA97694.1"/>
    <property type="molecule type" value="Genomic_DNA"/>
</dbReference>
<dbReference type="VEuPathDB" id="FungiDB:GVI51_A03641"/>
<reference evidence="2 3" key="1">
    <citation type="submission" date="2015-10" db="EMBL/GenBank/DDBJ databases">
        <title>Draft genomes sequences of Candida glabrata isolates 1A, 1B, 2A, 2B, 3A and 3B.</title>
        <authorList>
            <person name="Haavelsrud O.E."/>
            <person name="Gaustad P."/>
        </authorList>
    </citation>
    <scope>NUCLEOTIDE SEQUENCE [LARGE SCALE GENOMIC DNA]</scope>
    <source>
        <strain evidence="2">910700640</strain>
    </source>
</reference>
<evidence type="ECO:0000313" key="2">
    <source>
        <dbReference type="EMBL" id="KTA97694.1"/>
    </source>
</evidence>
<keyword evidence="1" id="KW-0812">Transmembrane</keyword>
<dbReference type="GO" id="GO:0005783">
    <property type="term" value="C:endoplasmic reticulum"/>
    <property type="evidence" value="ECO:0007669"/>
    <property type="project" value="TreeGrafter"/>
</dbReference>
<dbReference type="Proteomes" id="UP000054886">
    <property type="component" value="Unassembled WGS sequence"/>
</dbReference>
<comment type="caution">
    <text evidence="2">The sequence shown here is derived from an EMBL/GenBank/DDBJ whole genome shotgun (WGS) entry which is preliminary data.</text>
</comment>
<evidence type="ECO:0000313" key="3">
    <source>
        <dbReference type="Proteomes" id="UP000054886"/>
    </source>
</evidence>
<dbReference type="GO" id="GO:0016746">
    <property type="term" value="F:acyltransferase activity"/>
    <property type="evidence" value="ECO:0007669"/>
    <property type="project" value="TreeGrafter"/>
</dbReference>
<accession>A0A0W0CTP7</accession>
<keyword evidence="1" id="KW-1133">Transmembrane helix</keyword>
<dbReference type="VEuPathDB" id="FungiDB:CAGL0A03806g"/>
<dbReference type="PANTHER" id="PTHR10983:SF70">
    <property type="entry name" value="PROTEIN MUM3"/>
    <property type="match status" value="1"/>
</dbReference>
<sequence length="470" mass="54617">MGFVTFVESYVVGSSQDISTWWYTDWIVVGWKAAIIGAYLGIHTLLTMTRLVLQTIILTPLFLRCYSIYRRFWWHVPFFGPILLEAGSYCLTSIPRVINPTLSLICEIIEIIFQIHVTELMFGHEKESVRIVYGEDCAEVDLFDEENQLMTTLVLSNHRSLVDYLLIQHLLMKGAKQHTTLRKKDVIYNYFKQRILKGMQVQFLSWGQIVKFPTLLFGFNVINSDENCFVPSDDLETFLKSTNQCMVHFPETNILTTELFLVQRSINSSKTFAVKYNNLLNPRFKTFVNAIDCFAKCTEIPRLPHIPIVTETKKFINKKLDDIITNSNGDVQQNAVVTHIIAHSDVKSNQESKPHKTKKQHRVRINSHIYDITIVYLRVKYVTNVHDHIDGSIVPRSGYQLDEIAPSLLEFLRPDSKVDRDPIITYVNIKRFDTDAILCLKDRHLEKWLEDIWKQKDLEISKVIEKITVN</sequence>
<organism evidence="2 3">
    <name type="scientific">Candida glabrata</name>
    <name type="common">Yeast</name>
    <name type="synonym">Torulopsis glabrata</name>
    <dbReference type="NCBI Taxonomy" id="5478"/>
    <lineage>
        <taxon>Eukaryota</taxon>
        <taxon>Fungi</taxon>
        <taxon>Dikarya</taxon>
        <taxon>Ascomycota</taxon>
        <taxon>Saccharomycotina</taxon>
        <taxon>Saccharomycetes</taxon>
        <taxon>Saccharomycetales</taxon>
        <taxon>Saccharomycetaceae</taxon>
        <taxon>Nakaseomyces</taxon>
    </lineage>
</organism>
<protein>
    <submittedName>
        <fullName evidence="2">Protein MUM3</fullName>
    </submittedName>
</protein>
<evidence type="ECO:0000256" key="1">
    <source>
        <dbReference type="SAM" id="Phobius"/>
    </source>
</evidence>
<feature type="transmembrane region" description="Helical" evidence="1">
    <location>
        <begin position="20"/>
        <end position="42"/>
    </location>
</feature>
<keyword evidence="1" id="KW-0472">Membrane</keyword>